<evidence type="ECO:0000256" key="1">
    <source>
        <dbReference type="ARBA" id="ARBA00023125"/>
    </source>
</evidence>
<reference evidence="4 5" key="1">
    <citation type="submission" date="2020-07" db="EMBL/GenBank/DDBJ databases">
        <title>Vallitalea guaymasensis genome.</title>
        <authorList>
            <person name="Postec A."/>
        </authorList>
    </citation>
    <scope>NUCLEOTIDE SEQUENCE [LARGE SCALE GENOMIC DNA]</scope>
    <source>
        <strain evidence="4 5">Ra1766G1</strain>
    </source>
</reference>
<organism evidence="4 5">
    <name type="scientific">Vallitalea guaymasensis</name>
    <dbReference type="NCBI Taxonomy" id="1185412"/>
    <lineage>
        <taxon>Bacteria</taxon>
        <taxon>Bacillati</taxon>
        <taxon>Bacillota</taxon>
        <taxon>Clostridia</taxon>
        <taxon>Lachnospirales</taxon>
        <taxon>Vallitaleaceae</taxon>
        <taxon>Vallitalea</taxon>
    </lineage>
</organism>
<dbReference type="EMBL" id="CP058561">
    <property type="protein sequence ID" value="QUH28736.1"/>
    <property type="molecule type" value="Genomic_DNA"/>
</dbReference>
<dbReference type="AlphaFoldDB" id="A0A8J8SBU5"/>
<gene>
    <name evidence="4" type="ORF">HYG85_07355</name>
</gene>
<evidence type="ECO:0000259" key="3">
    <source>
        <dbReference type="PROSITE" id="PS50977"/>
    </source>
</evidence>
<dbReference type="InterPro" id="IPR001647">
    <property type="entry name" value="HTH_TetR"/>
</dbReference>
<dbReference type="Proteomes" id="UP000677305">
    <property type="component" value="Chromosome"/>
</dbReference>
<protein>
    <submittedName>
        <fullName evidence="4">TetR/AcrR family transcriptional regulator</fullName>
    </submittedName>
</protein>
<proteinExistence type="predicted"/>
<evidence type="ECO:0000256" key="2">
    <source>
        <dbReference type="PROSITE-ProRule" id="PRU00335"/>
    </source>
</evidence>
<feature type="DNA-binding region" description="H-T-H motif" evidence="2">
    <location>
        <begin position="33"/>
        <end position="52"/>
    </location>
</feature>
<evidence type="ECO:0000313" key="5">
    <source>
        <dbReference type="Proteomes" id="UP000677305"/>
    </source>
</evidence>
<dbReference type="PROSITE" id="PS50977">
    <property type="entry name" value="HTH_TETR_2"/>
    <property type="match status" value="1"/>
</dbReference>
<dbReference type="Gene3D" id="1.10.357.10">
    <property type="entry name" value="Tetracycline Repressor, domain 2"/>
    <property type="match status" value="1"/>
</dbReference>
<keyword evidence="5" id="KW-1185">Reference proteome</keyword>
<accession>A0A8J8SBU5</accession>
<dbReference type="GO" id="GO:0003677">
    <property type="term" value="F:DNA binding"/>
    <property type="evidence" value="ECO:0007669"/>
    <property type="project" value="UniProtKB-UniRule"/>
</dbReference>
<dbReference type="InterPro" id="IPR009057">
    <property type="entry name" value="Homeodomain-like_sf"/>
</dbReference>
<evidence type="ECO:0000313" key="4">
    <source>
        <dbReference type="EMBL" id="QUH28736.1"/>
    </source>
</evidence>
<dbReference type="RefSeq" id="WP_212692946.1">
    <property type="nucleotide sequence ID" value="NZ_CP058561.1"/>
</dbReference>
<dbReference type="SUPFAM" id="SSF46689">
    <property type="entry name" value="Homeodomain-like"/>
    <property type="match status" value="1"/>
</dbReference>
<feature type="domain" description="HTH tetR-type" evidence="3">
    <location>
        <begin position="10"/>
        <end position="70"/>
    </location>
</feature>
<name>A0A8J8SBU5_9FIRM</name>
<keyword evidence="1 2" id="KW-0238">DNA-binding</keyword>
<sequence length="197" mass="23186">MKELFFKISEDKRDAIILNSIYEFSNYYYHEASLNRIIKASNISKGGLFKYIDSKEDLYLHILEKELKRLINYQLENTNLETTDFFVRIKELSIQSIDFYKENKATYKFILHALTDTTAPVYDKVVNIKGEIVSQLQDEMLKNIDFDCYKIPKSEILIMYKFISDGVNQSINNDTCIEDIIRMLELILDALKYGIVK</sequence>
<dbReference type="KEGG" id="vgu:HYG85_07355"/>